<name>A0A8I2B3K3_PLESH</name>
<proteinExistence type="predicted"/>
<sequence>MIRRRKLMSSKKPAIGGSLRRLRMQVNRKRKILFRNRLFTLINLQYDTAERMPEQVCWGRVPEPSHH</sequence>
<dbReference type="RefSeq" id="WP_039046714.1">
    <property type="nucleotide sequence ID" value="NZ_CP062196.1"/>
</dbReference>
<dbReference type="AlphaFoldDB" id="A0A8I2B3K3"/>
<evidence type="ECO:0000313" key="1">
    <source>
        <dbReference type="EMBL" id="MBO1108926.1"/>
    </source>
</evidence>
<evidence type="ECO:0000313" key="2">
    <source>
        <dbReference type="Proteomes" id="UP000664658"/>
    </source>
</evidence>
<comment type="caution">
    <text evidence="1">The sequence shown here is derived from an EMBL/GenBank/DDBJ whole genome shotgun (WGS) entry which is preliminary data.</text>
</comment>
<protein>
    <submittedName>
        <fullName evidence="1">Uncharacterized protein</fullName>
    </submittedName>
</protein>
<gene>
    <name evidence="1" type="ORF">J2R62_12005</name>
</gene>
<dbReference type="EMBL" id="JAFNAA010000012">
    <property type="protein sequence ID" value="MBO1108926.1"/>
    <property type="molecule type" value="Genomic_DNA"/>
</dbReference>
<dbReference type="Proteomes" id="UP000664658">
    <property type="component" value="Unassembled WGS sequence"/>
</dbReference>
<organism evidence="1 2">
    <name type="scientific">Plesiomonas shigelloides</name>
    <name type="common">Aeromonas shigelloides</name>
    <dbReference type="NCBI Taxonomy" id="703"/>
    <lineage>
        <taxon>Bacteria</taxon>
        <taxon>Pseudomonadati</taxon>
        <taxon>Pseudomonadota</taxon>
        <taxon>Gammaproteobacteria</taxon>
        <taxon>Enterobacterales</taxon>
        <taxon>Enterobacteriaceae</taxon>
        <taxon>Plesiomonas</taxon>
    </lineage>
</organism>
<dbReference type="KEGG" id="pshi:SAMEA2665130_0588"/>
<accession>A0A8I2B3K3</accession>
<reference evidence="1" key="1">
    <citation type="submission" date="2021-03" db="EMBL/GenBank/DDBJ databases">
        <title>Plesiomonas shigelloides zfcc0051, isolated from zebrafish feces.</title>
        <authorList>
            <person name="Vanderhoek Z."/>
            <person name="Gaulke C."/>
        </authorList>
    </citation>
    <scope>NUCLEOTIDE SEQUENCE</scope>
    <source>
        <strain evidence="1">Zfcc0051</strain>
    </source>
</reference>